<keyword evidence="2" id="KW-0479">Metal-binding</keyword>
<dbReference type="InterPro" id="IPR036236">
    <property type="entry name" value="Znf_C2H2_sf"/>
</dbReference>
<evidence type="ECO:0000256" key="6">
    <source>
        <dbReference type="ARBA" id="ARBA00023015"/>
    </source>
</evidence>
<dbReference type="GO" id="GO:0005634">
    <property type="term" value="C:nucleus"/>
    <property type="evidence" value="ECO:0007669"/>
    <property type="project" value="UniProtKB-SubCell"/>
</dbReference>
<keyword evidence="5" id="KW-0862">Zinc</keyword>
<dbReference type="Gene3D" id="3.30.160.60">
    <property type="entry name" value="Classic Zinc Finger"/>
    <property type="match status" value="2"/>
</dbReference>
<keyword evidence="6" id="KW-0805">Transcription regulation</keyword>
<feature type="domain" description="C2H2-type" evidence="11">
    <location>
        <begin position="338"/>
        <end position="365"/>
    </location>
</feature>
<protein>
    <recommendedName>
        <fullName evidence="11">C2H2-type domain-containing protein</fullName>
    </recommendedName>
</protein>
<feature type="region of interest" description="Disordered" evidence="10">
    <location>
        <begin position="71"/>
        <end position="97"/>
    </location>
</feature>
<feature type="compositionally biased region" description="Polar residues" evidence="10">
    <location>
        <begin position="123"/>
        <end position="135"/>
    </location>
</feature>
<evidence type="ECO:0000256" key="4">
    <source>
        <dbReference type="ARBA" id="ARBA00022771"/>
    </source>
</evidence>
<accession>A0A7S4DWU1</accession>
<evidence type="ECO:0000256" key="10">
    <source>
        <dbReference type="SAM" id="MobiDB-lite"/>
    </source>
</evidence>
<evidence type="ECO:0000256" key="3">
    <source>
        <dbReference type="ARBA" id="ARBA00022737"/>
    </source>
</evidence>
<feature type="region of interest" description="Disordered" evidence="10">
    <location>
        <begin position="112"/>
        <end position="135"/>
    </location>
</feature>
<dbReference type="AlphaFoldDB" id="A0A7S4DWU1"/>
<evidence type="ECO:0000256" key="2">
    <source>
        <dbReference type="ARBA" id="ARBA00022723"/>
    </source>
</evidence>
<keyword evidence="4 9" id="KW-0863">Zinc-finger</keyword>
<proteinExistence type="predicted"/>
<evidence type="ECO:0000256" key="5">
    <source>
        <dbReference type="ARBA" id="ARBA00022833"/>
    </source>
</evidence>
<dbReference type="Pfam" id="PF00096">
    <property type="entry name" value="zf-C2H2"/>
    <property type="match status" value="2"/>
</dbReference>
<dbReference type="PROSITE" id="PS50157">
    <property type="entry name" value="ZINC_FINGER_C2H2_2"/>
    <property type="match status" value="2"/>
</dbReference>
<keyword evidence="8" id="KW-0539">Nucleus</keyword>
<name>A0A7S4DWU1_9EUKA</name>
<evidence type="ECO:0000256" key="8">
    <source>
        <dbReference type="ARBA" id="ARBA00023242"/>
    </source>
</evidence>
<dbReference type="EMBL" id="HBIV01038498">
    <property type="protein sequence ID" value="CAE0675574.1"/>
    <property type="molecule type" value="Transcribed_RNA"/>
</dbReference>
<keyword evidence="3" id="KW-0677">Repeat</keyword>
<dbReference type="SMART" id="SM00355">
    <property type="entry name" value="ZnF_C2H2"/>
    <property type="match status" value="2"/>
</dbReference>
<dbReference type="PANTHER" id="PTHR16515:SF66">
    <property type="entry name" value="C2H2-TYPE DOMAIN-CONTAINING PROTEIN"/>
    <property type="match status" value="1"/>
</dbReference>
<evidence type="ECO:0000256" key="7">
    <source>
        <dbReference type="ARBA" id="ARBA00023163"/>
    </source>
</evidence>
<evidence type="ECO:0000256" key="9">
    <source>
        <dbReference type="PROSITE-ProRule" id="PRU00042"/>
    </source>
</evidence>
<evidence type="ECO:0000256" key="1">
    <source>
        <dbReference type="ARBA" id="ARBA00004123"/>
    </source>
</evidence>
<evidence type="ECO:0000259" key="11">
    <source>
        <dbReference type="PROSITE" id="PS50157"/>
    </source>
</evidence>
<dbReference type="FunFam" id="3.30.160.60:FF:000130">
    <property type="entry name" value="Spalt-like transcription factor 4"/>
    <property type="match status" value="1"/>
</dbReference>
<feature type="compositionally biased region" description="Polar residues" evidence="10">
    <location>
        <begin position="393"/>
        <end position="412"/>
    </location>
</feature>
<dbReference type="InterPro" id="IPR050331">
    <property type="entry name" value="Zinc_finger"/>
</dbReference>
<feature type="compositionally biased region" description="Basic and acidic residues" evidence="10">
    <location>
        <begin position="78"/>
        <end position="89"/>
    </location>
</feature>
<dbReference type="PROSITE" id="PS00028">
    <property type="entry name" value="ZINC_FINGER_C2H2_1"/>
    <property type="match status" value="2"/>
</dbReference>
<keyword evidence="7" id="KW-0804">Transcription</keyword>
<dbReference type="GO" id="GO:0008270">
    <property type="term" value="F:zinc ion binding"/>
    <property type="evidence" value="ECO:0007669"/>
    <property type="project" value="UniProtKB-KW"/>
</dbReference>
<dbReference type="SUPFAM" id="SSF57667">
    <property type="entry name" value="beta-beta-alpha zinc fingers"/>
    <property type="match status" value="1"/>
</dbReference>
<feature type="region of interest" description="Disordered" evidence="10">
    <location>
        <begin position="392"/>
        <end position="420"/>
    </location>
</feature>
<evidence type="ECO:0000313" key="12">
    <source>
        <dbReference type="EMBL" id="CAE0675574.1"/>
    </source>
</evidence>
<reference evidence="12" key="1">
    <citation type="submission" date="2021-01" db="EMBL/GenBank/DDBJ databases">
        <authorList>
            <person name="Corre E."/>
            <person name="Pelletier E."/>
            <person name="Niang G."/>
            <person name="Scheremetjew M."/>
            <person name="Finn R."/>
            <person name="Kale V."/>
            <person name="Holt S."/>
            <person name="Cochrane G."/>
            <person name="Meng A."/>
            <person name="Brown T."/>
            <person name="Cohen L."/>
        </authorList>
    </citation>
    <scope>NUCLEOTIDE SEQUENCE</scope>
    <source>
        <strain evidence="12">CCCM811</strain>
    </source>
</reference>
<dbReference type="GO" id="GO:0010468">
    <property type="term" value="P:regulation of gene expression"/>
    <property type="evidence" value="ECO:0007669"/>
    <property type="project" value="TreeGrafter"/>
</dbReference>
<comment type="subcellular location">
    <subcellularLocation>
        <location evidence="1">Nucleus</location>
    </subcellularLocation>
</comment>
<organism evidence="12">
    <name type="scientific">Lotharella globosa</name>
    <dbReference type="NCBI Taxonomy" id="91324"/>
    <lineage>
        <taxon>Eukaryota</taxon>
        <taxon>Sar</taxon>
        <taxon>Rhizaria</taxon>
        <taxon>Cercozoa</taxon>
        <taxon>Chlorarachniophyceae</taxon>
        <taxon>Lotharella</taxon>
    </lineage>
</organism>
<sequence>MMNVTATQGRRRIFDSPESFQVSYDTRWPQEDLGMQKMAYGGGGYNDNNAKCSAEAPMRPSMNMERRYYPSSHQMRRQLQDRRRSREDFASPFNGYDLRTSFPQGDIDNFAPTKDFSMRHPVSSGQPWNRGNLQYPKNFNMARRRGWSTITRMKDEARFGGMNQSGFNSHPQIPRLSVPAPAFEMPRNEPPQLPRFGSIDPSARNQFGRDKKWDFSCNPTFSTTQQSYQSFNSFNSMDMKASNSFTSPASSCHASATFAGPSNPSFNPPSSSNIQKDMESMRIEQSVEKKTSAPVVAEVKDCKPLKAVVLQQHLERSRGDGFIAFVPVTLGEVKPRKYKCLHCKKVFKQRSTVMAHVRTHTGEKPFKCSLCHRGFTQRSNLKRHEFTRHEAHLQNSATRSDVGLKQQQQTSFPDRASIGR</sequence>
<dbReference type="PANTHER" id="PTHR16515">
    <property type="entry name" value="PR DOMAIN ZINC FINGER PROTEIN"/>
    <property type="match status" value="1"/>
</dbReference>
<gene>
    <name evidence="12" type="ORF">LGLO00237_LOCUS27351</name>
</gene>
<dbReference type="InterPro" id="IPR013087">
    <property type="entry name" value="Znf_C2H2_type"/>
</dbReference>
<dbReference type="FunFam" id="3.30.160.60:FF:000340">
    <property type="entry name" value="zinc finger protein 473 isoform X1"/>
    <property type="match status" value="1"/>
</dbReference>
<feature type="domain" description="C2H2-type" evidence="11">
    <location>
        <begin position="366"/>
        <end position="394"/>
    </location>
</feature>